<sequence length="221" mass="24826">MAIWELHTCGGIQRCVEHSWCSAACKILNDMGTPYRLYSPLCFLAALSRSSAVPVLRLAPPPRIGNCTTRTSLPACDSLSLPPLLPSFPARSSVWCDGKTDSNGDKYPRKDCTLRRSREYQRHDRQTTRARQAGRTTPFFAVKQTAEGLCITLKKEQRQDVKYTAVLNKKEELVPDAWPPYKRTNEPAGMRGPRERTQGMIVQGKGTTRETNADRGRKRAC</sequence>
<proteinExistence type="predicted"/>
<evidence type="ECO:0000256" key="1">
    <source>
        <dbReference type="SAM" id="MobiDB-lite"/>
    </source>
</evidence>
<dbReference type="EMBL" id="JARKIB010000519">
    <property type="protein sequence ID" value="KAJ7702102.1"/>
    <property type="molecule type" value="Genomic_DNA"/>
</dbReference>
<protein>
    <submittedName>
        <fullName evidence="2">Uncharacterized protein</fullName>
    </submittedName>
</protein>
<dbReference type="Proteomes" id="UP001215598">
    <property type="component" value="Unassembled WGS sequence"/>
</dbReference>
<dbReference type="AlphaFoldDB" id="A0AAD7GMJ6"/>
<feature type="region of interest" description="Disordered" evidence="1">
    <location>
        <begin position="178"/>
        <end position="221"/>
    </location>
</feature>
<reference evidence="2" key="1">
    <citation type="submission" date="2023-03" db="EMBL/GenBank/DDBJ databases">
        <title>Massive genome expansion in bonnet fungi (Mycena s.s.) driven by repeated elements and novel gene families across ecological guilds.</title>
        <authorList>
            <consortium name="Lawrence Berkeley National Laboratory"/>
            <person name="Harder C.B."/>
            <person name="Miyauchi S."/>
            <person name="Viragh M."/>
            <person name="Kuo A."/>
            <person name="Thoen E."/>
            <person name="Andreopoulos B."/>
            <person name="Lu D."/>
            <person name="Skrede I."/>
            <person name="Drula E."/>
            <person name="Henrissat B."/>
            <person name="Morin E."/>
            <person name="Kohler A."/>
            <person name="Barry K."/>
            <person name="LaButti K."/>
            <person name="Morin E."/>
            <person name="Salamov A."/>
            <person name="Lipzen A."/>
            <person name="Mereny Z."/>
            <person name="Hegedus B."/>
            <person name="Baldrian P."/>
            <person name="Stursova M."/>
            <person name="Weitz H."/>
            <person name="Taylor A."/>
            <person name="Grigoriev I.V."/>
            <person name="Nagy L.G."/>
            <person name="Martin F."/>
            <person name="Kauserud H."/>
        </authorList>
    </citation>
    <scope>NUCLEOTIDE SEQUENCE</scope>
    <source>
        <strain evidence="2">CBHHK182m</strain>
    </source>
</reference>
<accession>A0AAD7GMJ6</accession>
<evidence type="ECO:0000313" key="2">
    <source>
        <dbReference type="EMBL" id="KAJ7702102.1"/>
    </source>
</evidence>
<comment type="caution">
    <text evidence="2">The sequence shown here is derived from an EMBL/GenBank/DDBJ whole genome shotgun (WGS) entry which is preliminary data.</text>
</comment>
<organism evidence="2 3">
    <name type="scientific">Mycena metata</name>
    <dbReference type="NCBI Taxonomy" id="1033252"/>
    <lineage>
        <taxon>Eukaryota</taxon>
        <taxon>Fungi</taxon>
        <taxon>Dikarya</taxon>
        <taxon>Basidiomycota</taxon>
        <taxon>Agaricomycotina</taxon>
        <taxon>Agaricomycetes</taxon>
        <taxon>Agaricomycetidae</taxon>
        <taxon>Agaricales</taxon>
        <taxon>Marasmiineae</taxon>
        <taxon>Mycenaceae</taxon>
        <taxon>Mycena</taxon>
    </lineage>
</organism>
<keyword evidence="3" id="KW-1185">Reference proteome</keyword>
<evidence type="ECO:0000313" key="3">
    <source>
        <dbReference type="Proteomes" id="UP001215598"/>
    </source>
</evidence>
<gene>
    <name evidence="2" type="ORF">B0H16DRAFT_1483252</name>
</gene>
<name>A0AAD7GMJ6_9AGAR</name>